<sequence length="207" mass="23959">MDTTSIMMDFGHVDDMDLVVELPEGTQIEETEAERADQTGLLMKKLPYDILYDIMKLLGPATQRLLSATCFPLHSIYKTHFHQTSIIVHRDEISGEQLLESDMIGTFNYRNILVDWLISKNDVKNYRGRRLEIMKRDMFVNVYYLSKTKSDLSGACRLQEWRTVLGGSGENAKPERSLAHWGGKAYLEVDFAKDTKEERDVRNLRYT</sequence>
<protein>
    <recommendedName>
        <fullName evidence="3">F-box domain-containing protein</fullName>
    </recommendedName>
</protein>
<name>A0A1L7XHE4_9HELO</name>
<dbReference type="EMBL" id="FJOG01000026">
    <property type="protein sequence ID" value="CZR64473.1"/>
    <property type="molecule type" value="Genomic_DNA"/>
</dbReference>
<dbReference type="Proteomes" id="UP000184330">
    <property type="component" value="Unassembled WGS sequence"/>
</dbReference>
<keyword evidence="2" id="KW-1185">Reference proteome</keyword>
<dbReference type="AlphaFoldDB" id="A0A1L7XHE4"/>
<evidence type="ECO:0000313" key="2">
    <source>
        <dbReference type="Proteomes" id="UP000184330"/>
    </source>
</evidence>
<reference evidence="1 2" key="1">
    <citation type="submission" date="2016-03" db="EMBL/GenBank/DDBJ databases">
        <authorList>
            <person name="Ploux O."/>
        </authorList>
    </citation>
    <scope>NUCLEOTIDE SEQUENCE [LARGE SCALE GENOMIC DNA]</scope>
    <source>
        <strain evidence="1 2">UAMH 11012</strain>
    </source>
</reference>
<evidence type="ECO:0000313" key="1">
    <source>
        <dbReference type="EMBL" id="CZR64473.1"/>
    </source>
</evidence>
<gene>
    <name evidence="1" type="ORF">PAC_14371</name>
</gene>
<organism evidence="1 2">
    <name type="scientific">Phialocephala subalpina</name>
    <dbReference type="NCBI Taxonomy" id="576137"/>
    <lineage>
        <taxon>Eukaryota</taxon>
        <taxon>Fungi</taxon>
        <taxon>Dikarya</taxon>
        <taxon>Ascomycota</taxon>
        <taxon>Pezizomycotina</taxon>
        <taxon>Leotiomycetes</taxon>
        <taxon>Helotiales</taxon>
        <taxon>Mollisiaceae</taxon>
        <taxon>Phialocephala</taxon>
        <taxon>Phialocephala fortinii species complex</taxon>
    </lineage>
</organism>
<dbReference type="OrthoDB" id="3573208at2759"/>
<accession>A0A1L7XHE4</accession>
<proteinExistence type="predicted"/>
<evidence type="ECO:0008006" key="3">
    <source>
        <dbReference type="Google" id="ProtNLM"/>
    </source>
</evidence>